<name>A0A0A8E2Y2_9GAMM</name>
<organism evidence="1 2">
    <name type="scientific">Allofrancisella guangzhouensis</name>
    <dbReference type="NCBI Taxonomy" id="594679"/>
    <lineage>
        <taxon>Bacteria</taxon>
        <taxon>Pseudomonadati</taxon>
        <taxon>Pseudomonadota</taxon>
        <taxon>Gammaproteobacteria</taxon>
        <taxon>Thiotrichales</taxon>
        <taxon>Francisellaceae</taxon>
        <taxon>Allofrancisella</taxon>
    </lineage>
</organism>
<keyword evidence="2" id="KW-1185">Reference proteome</keyword>
<dbReference type="HOGENOM" id="CLU_376750_0_0_6"/>
<dbReference type="RefSeq" id="WP_039123281.1">
    <property type="nucleotide sequence ID" value="NZ_CP010427.1"/>
</dbReference>
<evidence type="ECO:0000313" key="1">
    <source>
        <dbReference type="EMBL" id="AJC48368.1"/>
    </source>
</evidence>
<evidence type="ECO:0000313" key="2">
    <source>
        <dbReference type="Proteomes" id="UP000031104"/>
    </source>
</evidence>
<dbReference type="EMBL" id="CP010427">
    <property type="protein sequence ID" value="AJC48368.1"/>
    <property type="molecule type" value="Genomic_DNA"/>
</dbReference>
<accession>A0A0A8E2Y2</accession>
<dbReference type="OrthoDB" id="5606249at2"/>
<dbReference type="KEGG" id="fgu:SD28_01180"/>
<dbReference type="Proteomes" id="UP000031104">
    <property type="component" value="Chromosome"/>
</dbReference>
<proteinExistence type="predicted"/>
<gene>
    <name evidence="1" type="ORF">SD28_01180</name>
</gene>
<reference evidence="1 2" key="1">
    <citation type="submission" date="2014-12" db="EMBL/GenBank/DDBJ databases">
        <title>Complete genome sequence of Francisella guanzhouensis strain 08HL01032 isolated from air-conditioning system in China.</title>
        <authorList>
            <person name="Svensson D."/>
            <person name="Ohrman C."/>
            <person name="Backman S."/>
            <person name="Karlsson E."/>
            <person name="Nilsson E."/>
            <person name="Bystrom M."/>
            <person name="Larkeryd A."/>
            <person name="Stenberg P."/>
            <person name="Scholtz H.C."/>
            <person name="Forsman M."/>
            <person name="Sjodin A."/>
        </authorList>
    </citation>
    <scope>NUCLEOTIDE SEQUENCE [LARGE SCALE GENOMIC DNA]</scope>
    <source>
        <strain evidence="1 2">08HL01032</strain>
    </source>
</reference>
<dbReference type="AlphaFoldDB" id="A0A0A8E2Y2"/>
<protein>
    <submittedName>
        <fullName evidence="1">Uncharacterized protein</fullName>
    </submittedName>
</protein>
<sequence length="736" mass="84673">MSEEDNINNLILLNIIKEISQDKLIDLIYTEKFNSFFKQDAALSGMLPTDEELLDNSALNKRLHKSLIKKLLPNTYSTISTQTIRLKIIPFDEKLSLQVDKSIEINSFYIQELKLSLETRGFSGSVDFVYPHQTEYSNKLMDIFTEGLPFQLEILVKQEFFLRDDQKTFIKENGNLSNEEIKFTAYSGSVETRETLIRSPKFDLLNKGVNSPLVKCNGLYKISFCDSMSFFWKQLKPVSVYSGQSYNDIFIEQNTSFDKLVKLTFDKSSEATLKQKLPFICMNCEDGCYKGGFFAYVSYILEQYNLMLLYSYSTDEYTITSDYSGLLSKIKPIKSILKEDKQHIQGIKHIHNKPYLAEKSVINLNPKSADKHQLKVTELDNIPKTIESFKQNNTTQHDINNLFKLKIDNYQTKLKNRVAAKNIGLEINSSSIPCSYSILPLQNTISLASDEWSLILGKNDKNMVLHKVELKLEKTPLYAKNDKRHPLAYEDRQEGKIIEDKTSFEFEDKLLKNSKLPLMFNCHSNLFLYNKELWPEHKDYPAPKALKISGYIFTTKSDDEKATHTTELFNYTADSSKSVSVNDDYSSFDKIATLDPNAASRPRYQVKVASQLWTKLTPENKRFVPADMTLLSYANMLFYLKSGTEVEVKLFQEYANLTKIKSYIAPEDMFAAGDKKQNQGIIFEDRKEQLTMIQNTYIPGNKESSFKIIHCPTDNGSTSNLEMNNKSFKISVDCKK</sequence>